<reference evidence="7 8" key="1">
    <citation type="submission" date="2022-11" db="EMBL/GenBank/DDBJ databases">
        <authorList>
            <person name="Caiyu Z."/>
        </authorList>
    </citation>
    <scope>NUCLEOTIDE SEQUENCE [LARGE SCALE GENOMIC DNA]</scope>
    <source>
        <strain evidence="7 8">YR-4</strain>
    </source>
</reference>
<accession>A0ABT4BRI1</accession>
<comment type="subcellular location">
    <subcellularLocation>
        <location evidence="1">Cell envelope</location>
    </subcellularLocation>
</comment>
<evidence type="ECO:0000256" key="5">
    <source>
        <dbReference type="SAM" id="SignalP"/>
    </source>
</evidence>
<dbReference type="PANTHER" id="PTHR30290:SF10">
    <property type="entry name" value="PERIPLASMIC OLIGOPEPTIDE-BINDING PROTEIN-RELATED"/>
    <property type="match status" value="1"/>
</dbReference>
<dbReference type="RefSeq" id="WP_268057523.1">
    <property type="nucleotide sequence ID" value="NZ_JAPOHA010000003.1"/>
</dbReference>
<name>A0ABT4BRI1_9FIRM</name>
<feature type="signal peptide" evidence="5">
    <location>
        <begin position="1"/>
        <end position="22"/>
    </location>
</feature>
<evidence type="ECO:0000259" key="6">
    <source>
        <dbReference type="Pfam" id="PF00496"/>
    </source>
</evidence>
<dbReference type="PROSITE" id="PS51257">
    <property type="entry name" value="PROKAR_LIPOPROTEIN"/>
    <property type="match status" value="1"/>
</dbReference>
<sequence>MGTKKVLSILIAGIMAFSSLSGCGTPSPSGSSGSASGNTQTSSAGGAKTLNLAVPTAVMSLDPLIAGDSVSMDIISNIDEGLFVVDADGNIQPGLCKNYEVSKDQLTYTFHLRDGITWNNGEPVTAQDFVYAWQRNATATGDLSAFQYQIEMAAIKNQAEVISKKLPVDKLGVKAPDNKTIQLELEHPVPFLLNLLAFTPWVPVNQAFLESQGDKFGVTKDNILYNGPYYISNYEVGGNTITLTKNPKYWDADKVDVGTVIIQVISDTQQAVMSYKNNTVDNVELTGDLVSQNSSDPEFSSVLGPYNYYLLFNTKIAGLDNKDFRQAIAYAIDRKSLCSNVLNNGSVPAYNMTMKGLCSNSGGKDFTEASGQYFEYNPQKAKESWAKAKAETKLREVTIVYDQEKDFAANTCTFIKSALESTLDGLTVNIEATPKKNRLQKEADHNYQICLHAWGPDYSDPTAILAMYKSNHPSNYSQWNNKEFDTLYDKANSADAGNEAARWQDLIQCNNICTEQAVCVPIFQTGFAQLTRKTVSGLSNHLTGVKCFYKFVKIK</sequence>
<comment type="caution">
    <text evidence="7">The sequence shown here is derived from an EMBL/GenBank/DDBJ whole genome shotgun (WGS) entry which is preliminary data.</text>
</comment>
<evidence type="ECO:0000313" key="7">
    <source>
        <dbReference type="EMBL" id="MCY1713510.1"/>
    </source>
</evidence>
<dbReference type="Pfam" id="PF00496">
    <property type="entry name" value="SBP_bac_5"/>
    <property type="match status" value="1"/>
</dbReference>
<dbReference type="InterPro" id="IPR039424">
    <property type="entry name" value="SBP_5"/>
</dbReference>
<evidence type="ECO:0000256" key="2">
    <source>
        <dbReference type="ARBA" id="ARBA00005695"/>
    </source>
</evidence>
<dbReference type="PANTHER" id="PTHR30290">
    <property type="entry name" value="PERIPLASMIC BINDING COMPONENT OF ABC TRANSPORTER"/>
    <property type="match status" value="1"/>
</dbReference>
<keyword evidence="4 5" id="KW-0732">Signal</keyword>
<dbReference type="CDD" id="cd08504">
    <property type="entry name" value="PBP2_OppA"/>
    <property type="match status" value="1"/>
</dbReference>
<feature type="domain" description="Solute-binding protein family 5" evidence="6">
    <location>
        <begin position="91"/>
        <end position="473"/>
    </location>
</feature>
<dbReference type="PIRSF" id="PIRSF002741">
    <property type="entry name" value="MppA"/>
    <property type="match status" value="1"/>
</dbReference>
<protein>
    <submittedName>
        <fullName evidence="7">Peptide ABC transporter substrate-binding protein</fullName>
    </submittedName>
</protein>
<keyword evidence="3" id="KW-0813">Transport</keyword>
<dbReference type="Gene3D" id="3.10.105.10">
    <property type="entry name" value="Dipeptide-binding Protein, Domain 3"/>
    <property type="match status" value="1"/>
</dbReference>
<feature type="chain" id="PRO_5046547404" evidence="5">
    <location>
        <begin position="23"/>
        <end position="555"/>
    </location>
</feature>
<dbReference type="InterPro" id="IPR000914">
    <property type="entry name" value="SBP_5_dom"/>
</dbReference>
<organism evidence="7 8">
    <name type="scientific">Caproiciproducens galactitolivorans</name>
    <dbReference type="NCBI Taxonomy" id="642589"/>
    <lineage>
        <taxon>Bacteria</taxon>
        <taxon>Bacillati</taxon>
        <taxon>Bacillota</taxon>
        <taxon>Clostridia</taxon>
        <taxon>Eubacteriales</taxon>
        <taxon>Acutalibacteraceae</taxon>
        <taxon>Caproiciproducens</taxon>
    </lineage>
</organism>
<evidence type="ECO:0000256" key="1">
    <source>
        <dbReference type="ARBA" id="ARBA00004196"/>
    </source>
</evidence>
<dbReference type="InterPro" id="IPR030678">
    <property type="entry name" value="Peptide/Ni-bd"/>
</dbReference>
<comment type="similarity">
    <text evidence="2">Belongs to the bacterial solute-binding protein 5 family.</text>
</comment>
<dbReference type="SUPFAM" id="SSF53850">
    <property type="entry name" value="Periplasmic binding protein-like II"/>
    <property type="match status" value="1"/>
</dbReference>
<proteinExistence type="inferred from homology"/>
<evidence type="ECO:0000256" key="3">
    <source>
        <dbReference type="ARBA" id="ARBA00022448"/>
    </source>
</evidence>
<evidence type="ECO:0000256" key="4">
    <source>
        <dbReference type="ARBA" id="ARBA00022729"/>
    </source>
</evidence>
<dbReference type="Gene3D" id="3.40.190.10">
    <property type="entry name" value="Periplasmic binding protein-like II"/>
    <property type="match status" value="1"/>
</dbReference>
<gene>
    <name evidence="7" type="ORF">OUY18_04470</name>
</gene>
<dbReference type="Gene3D" id="3.90.76.10">
    <property type="entry name" value="Dipeptide-binding Protein, Domain 1"/>
    <property type="match status" value="1"/>
</dbReference>
<dbReference type="Proteomes" id="UP001082703">
    <property type="component" value="Unassembled WGS sequence"/>
</dbReference>
<dbReference type="EMBL" id="JAPOHA010000003">
    <property type="protein sequence ID" value="MCY1713510.1"/>
    <property type="molecule type" value="Genomic_DNA"/>
</dbReference>
<keyword evidence="8" id="KW-1185">Reference proteome</keyword>
<evidence type="ECO:0000313" key="8">
    <source>
        <dbReference type="Proteomes" id="UP001082703"/>
    </source>
</evidence>